<evidence type="ECO:0000313" key="3">
    <source>
        <dbReference type="EMBL" id="STT05044.1"/>
    </source>
</evidence>
<dbReference type="NCBIfam" id="NF033576">
    <property type="entry name" value="mCpol"/>
    <property type="match status" value="1"/>
</dbReference>
<evidence type="ECO:0000313" key="4">
    <source>
        <dbReference type="EMBL" id="TYL77850.1"/>
    </source>
</evidence>
<accession>A0A2G9LI54</accession>
<dbReference type="Proteomes" id="UP000439817">
    <property type="component" value="Chromosome"/>
</dbReference>
<dbReference type="Proteomes" id="UP000255518">
    <property type="component" value="Unassembled WGS sequence"/>
</dbReference>
<evidence type="ECO:0000313" key="5">
    <source>
        <dbReference type="Proteomes" id="UP000255518"/>
    </source>
</evidence>
<evidence type="ECO:0000259" key="1">
    <source>
        <dbReference type="Pfam" id="PF18182"/>
    </source>
</evidence>
<dbReference type="AlphaFoldDB" id="A0A2G9LI54"/>
<reference evidence="4 6" key="2">
    <citation type="submission" date="2019-08" db="EMBL/GenBank/DDBJ databases">
        <title>Phenotypic and genetic characterization of extended-spectrum b-lactamase-producing hypermucoviscous Klebsiella pneumoniae from Chile.</title>
        <authorList>
            <person name="Morales-Leon F."/>
            <person name="Caro C."/>
            <person name="Opazo-Capurro A."/>
            <person name="Lincopan N."/>
            <person name="Dominguez-Yevenes M."/>
            <person name="Lima C."/>
            <person name="Bello-Toledo H."/>
            <person name="Gonzalez-Rocha G."/>
        </authorList>
    </citation>
    <scope>NUCLEOTIDE SEQUENCE [LARGE SCALE GENOMIC DNA]</scope>
    <source>
        <strain evidence="4 6">UCO-494</strain>
    </source>
</reference>
<dbReference type="Proteomes" id="UP000322977">
    <property type="component" value="Unassembled WGS sequence"/>
</dbReference>
<dbReference type="InterPro" id="IPR040942">
    <property type="entry name" value="Minimal_Cpol"/>
</dbReference>
<organism evidence="3 5">
    <name type="scientific">Klebsiella pneumoniae</name>
    <dbReference type="NCBI Taxonomy" id="573"/>
    <lineage>
        <taxon>Bacteria</taxon>
        <taxon>Pseudomonadati</taxon>
        <taxon>Pseudomonadota</taxon>
        <taxon>Gammaproteobacteria</taxon>
        <taxon>Enterobacterales</taxon>
        <taxon>Enterobacteriaceae</taxon>
        <taxon>Klebsiella/Raoultella group</taxon>
        <taxon>Klebsiella</taxon>
        <taxon>Klebsiella pneumoniae complex</taxon>
    </lineage>
</organism>
<name>A0A2G9LI54_KLEPN</name>
<proteinExistence type="predicted"/>
<evidence type="ECO:0000313" key="2">
    <source>
        <dbReference type="EMBL" id="QOU53571.1"/>
    </source>
</evidence>
<dbReference type="EMBL" id="UGKT01000001">
    <property type="protein sequence ID" value="STT05044.1"/>
    <property type="molecule type" value="Genomic_DNA"/>
</dbReference>
<reference evidence="3 5" key="1">
    <citation type="submission" date="2018-06" db="EMBL/GenBank/DDBJ databases">
        <authorList>
            <consortium name="Pathogen Informatics"/>
            <person name="Doyle S."/>
        </authorList>
    </citation>
    <scope>NUCLEOTIDE SEQUENCE [LARGE SCALE GENOMIC DNA]</scope>
    <source>
        <strain evidence="3 5">NCTC13443</strain>
    </source>
</reference>
<dbReference type="EMBL" id="VSSY01000012">
    <property type="protein sequence ID" value="TYL77850.1"/>
    <property type="molecule type" value="Genomic_DNA"/>
</dbReference>
<dbReference type="EMBL" id="CP063008">
    <property type="protein sequence ID" value="QOU53571.1"/>
    <property type="molecule type" value="Genomic_DNA"/>
</dbReference>
<dbReference type="Pfam" id="PF18182">
    <property type="entry name" value="mCpol"/>
    <property type="match status" value="1"/>
</dbReference>
<protein>
    <submittedName>
        <fullName evidence="2">MCpol domain-containing protein</fullName>
    </submittedName>
</protein>
<evidence type="ECO:0000313" key="6">
    <source>
        <dbReference type="Proteomes" id="UP000322977"/>
    </source>
</evidence>
<reference evidence="2 7" key="3">
    <citation type="journal article" date="2020" name="Antibiotics">
        <title>Molecular Typing, Characterization of Antimicrobial Resistance, Virulence Profiling and Analysis of Whole-Genome Sequence of Clinical Klebsiella pneumoniae Isolates.</title>
        <authorList>
            <person name="Shelenkov A."/>
            <person name="Mikhaylova Y."/>
            <person name="Yanushevich Y."/>
            <person name="Samoilov A."/>
            <person name="Petrova L."/>
            <person name="Fomina V."/>
            <person name="Gusarov V."/>
            <person name="Zamyatin M."/>
            <person name="Shagin D."/>
            <person name="Akimkin V."/>
        </authorList>
    </citation>
    <scope>NUCLEOTIDE SEQUENCE [LARGE SCALE GENOMIC DNA]</scope>
    <source>
        <strain evidence="2 7">CriePir120</strain>
    </source>
</reference>
<evidence type="ECO:0000313" key="7">
    <source>
        <dbReference type="Proteomes" id="UP000439817"/>
    </source>
</evidence>
<sequence>MYIAIDGDDVGRKITSSYLSNSEERLTYISNKLNDTTKKISKMLLSNGFEIIFQAADGVTAKTDNEVNLNFVFDKIKSYSFDEITFSAGVGANLREAYVALLNSKSNGKNMISIYKDIL</sequence>
<feature type="domain" description="Minimal CRISPR polymerase" evidence="1">
    <location>
        <begin position="2"/>
        <end position="115"/>
    </location>
</feature>
<dbReference type="RefSeq" id="WP_001593450.1">
    <property type="nucleotide sequence ID" value="NZ_AP018750.1"/>
</dbReference>
<gene>
    <name evidence="4" type="ORF">FXN67_14895</name>
    <name evidence="2" type="ORF">GJJ08_009245</name>
    <name evidence="3" type="ORF">NCTC13443_05031</name>
</gene>